<protein>
    <submittedName>
        <fullName evidence="11">MotA/TolQ/ExbB proton channel family protein</fullName>
    </submittedName>
</protein>
<evidence type="ECO:0000313" key="11">
    <source>
        <dbReference type="EMBL" id="MBH0239912.1"/>
    </source>
</evidence>
<dbReference type="PANTHER" id="PTHR30433:SF2">
    <property type="entry name" value="MOTILITY PROTEIN A"/>
    <property type="match status" value="1"/>
</dbReference>
<evidence type="ECO:0000256" key="2">
    <source>
        <dbReference type="ARBA" id="ARBA00008038"/>
    </source>
</evidence>
<accession>A0A931I450</accession>
<keyword evidence="4" id="KW-1003">Cell membrane</keyword>
<keyword evidence="12" id="KW-1185">Reference proteome</keyword>
<evidence type="ECO:0000256" key="8">
    <source>
        <dbReference type="ARBA" id="ARBA00023136"/>
    </source>
</evidence>
<evidence type="ECO:0000256" key="6">
    <source>
        <dbReference type="ARBA" id="ARBA00022779"/>
    </source>
</evidence>
<feature type="transmembrane region" description="Helical" evidence="9">
    <location>
        <begin position="5"/>
        <end position="22"/>
    </location>
</feature>
<evidence type="ECO:0000256" key="9">
    <source>
        <dbReference type="SAM" id="Phobius"/>
    </source>
</evidence>
<dbReference type="InterPro" id="IPR000540">
    <property type="entry name" value="Flag_MotA_CS"/>
</dbReference>
<dbReference type="EMBL" id="JADZLT010000056">
    <property type="protein sequence ID" value="MBH0239912.1"/>
    <property type="molecule type" value="Genomic_DNA"/>
</dbReference>
<comment type="similarity">
    <text evidence="2">Belongs to the MotA family.</text>
</comment>
<dbReference type="Proteomes" id="UP000631694">
    <property type="component" value="Unassembled WGS sequence"/>
</dbReference>
<evidence type="ECO:0000256" key="3">
    <source>
        <dbReference type="ARBA" id="ARBA00022448"/>
    </source>
</evidence>
<dbReference type="GO" id="GO:0071978">
    <property type="term" value="P:bacterial-type flagellum-dependent swarming motility"/>
    <property type="evidence" value="ECO:0007669"/>
    <property type="project" value="InterPro"/>
</dbReference>
<dbReference type="PROSITE" id="PS01307">
    <property type="entry name" value="MOTA"/>
    <property type="match status" value="1"/>
</dbReference>
<feature type="transmembrane region" description="Helical" evidence="9">
    <location>
        <begin position="28"/>
        <end position="49"/>
    </location>
</feature>
<dbReference type="AlphaFoldDB" id="A0A931I450"/>
<dbReference type="Pfam" id="PF01618">
    <property type="entry name" value="MotA_ExbB"/>
    <property type="match status" value="1"/>
</dbReference>
<evidence type="ECO:0000256" key="1">
    <source>
        <dbReference type="ARBA" id="ARBA00004651"/>
    </source>
</evidence>
<dbReference type="GO" id="GO:0005886">
    <property type="term" value="C:plasma membrane"/>
    <property type="evidence" value="ECO:0007669"/>
    <property type="project" value="UniProtKB-SubCell"/>
</dbReference>
<keyword evidence="7 9" id="KW-1133">Transmembrane helix</keyword>
<keyword evidence="8 9" id="KW-0472">Membrane</keyword>
<evidence type="ECO:0000313" key="12">
    <source>
        <dbReference type="Proteomes" id="UP000631694"/>
    </source>
</evidence>
<evidence type="ECO:0000256" key="5">
    <source>
        <dbReference type="ARBA" id="ARBA00022692"/>
    </source>
</evidence>
<gene>
    <name evidence="11" type="ORF">I5731_18975</name>
</gene>
<organism evidence="11 12">
    <name type="scientific">Methylobrevis albus</name>
    <dbReference type="NCBI Taxonomy" id="2793297"/>
    <lineage>
        <taxon>Bacteria</taxon>
        <taxon>Pseudomonadati</taxon>
        <taxon>Pseudomonadota</taxon>
        <taxon>Alphaproteobacteria</taxon>
        <taxon>Hyphomicrobiales</taxon>
        <taxon>Pleomorphomonadaceae</taxon>
        <taxon>Methylobrevis</taxon>
    </lineage>
</organism>
<dbReference type="InterPro" id="IPR047055">
    <property type="entry name" value="MotA-like"/>
</dbReference>
<dbReference type="InterPro" id="IPR002898">
    <property type="entry name" value="MotA_ExbB_proton_chnl"/>
</dbReference>
<name>A0A931I450_9HYPH</name>
<dbReference type="GO" id="GO:0006935">
    <property type="term" value="P:chemotaxis"/>
    <property type="evidence" value="ECO:0007669"/>
    <property type="project" value="InterPro"/>
</dbReference>
<reference evidence="11" key="1">
    <citation type="submission" date="2020-12" db="EMBL/GenBank/DDBJ databases">
        <title>Methylobrevis albus sp. nov., isolated from fresh water lack sediment.</title>
        <authorList>
            <person name="Zou Q."/>
        </authorList>
    </citation>
    <scope>NUCLEOTIDE SEQUENCE</scope>
    <source>
        <strain evidence="11">L22</strain>
    </source>
</reference>
<feature type="transmembrane region" description="Helical" evidence="9">
    <location>
        <begin position="154"/>
        <end position="171"/>
    </location>
</feature>
<evidence type="ECO:0000256" key="4">
    <source>
        <dbReference type="ARBA" id="ARBA00022475"/>
    </source>
</evidence>
<dbReference type="PANTHER" id="PTHR30433">
    <property type="entry name" value="CHEMOTAXIS PROTEIN MOTA"/>
    <property type="match status" value="1"/>
</dbReference>
<feature type="transmembrane region" description="Helical" evidence="9">
    <location>
        <begin position="177"/>
        <end position="199"/>
    </location>
</feature>
<keyword evidence="3" id="KW-0813">Transport</keyword>
<feature type="domain" description="MotA/TolQ/ExbB proton channel" evidence="10">
    <location>
        <begin position="101"/>
        <end position="212"/>
    </location>
</feature>
<comment type="subcellular location">
    <subcellularLocation>
        <location evidence="1">Cell membrane</location>
        <topology evidence="1">Multi-pass membrane protein</topology>
    </subcellularLocation>
</comment>
<proteinExistence type="inferred from homology"/>
<keyword evidence="5 9" id="KW-0812">Transmembrane</keyword>
<comment type="caution">
    <text evidence="11">The sequence shown here is derived from an EMBL/GenBank/DDBJ whole genome shotgun (WGS) entry which is preliminary data.</text>
</comment>
<evidence type="ECO:0000256" key="7">
    <source>
        <dbReference type="ARBA" id="ARBA00022989"/>
    </source>
</evidence>
<keyword evidence="6" id="KW-0283">Flagellar rotation</keyword>
<evidence type="ECO:0000259" key="10">
    <source>
        <dbReference type="Pfam" id="PF01618"/>
    </source>
</evidence>
<dbReference type="RefSeq" id="WP_197312982.1">
    <property type="nucleotide sequence ID" value="NZ_JADZLT010000056.1"/>
</dbReference>
<sequence>MDIGTLAGIIGGFGVLVGAIYLEGSSLMMFANLLATVVVIGGALATVLARYTMKSFPRACFGGIKEAIFYKTHDTMHLIDELVEIAEVARKQGPLGLEKVEVDEPFLKKAIQMVADGYTGEAIQHVLERERDLQFERLHEAHVCWAKMAEAGPGMGMVGTIIGLVSLFAHMDDPKKIGPAMSIALLTTLYGAVLGNVVAGPLSDKLANRAHHDAMIQSMIIDAVVMIRASKSPKQIHEELLAYLPLKHRPFDEEAAVRAEAA</sequence>